<name>A0A6J5KC78_9BURK</name>
<evidence type="ECO:0008006" key="3">
    <source>
        <dbReference type="Google" id="ProtNLM"/>
    </source>
</evidence>
<sequence length="75" mass="8566">MKAFLTVTEIKQAINYWRTREPSSEGCALCPKGRLLADIYGQVIYQRMQVIDISRLAPEQIEAAHIAHNQQKLPL</sequence>
<dbReference type="InterPro" id="IPR022191">
    <property type="entry name" value="DUF3717"/>
</dbReference>
<dbReference type="Proteomes" id="UP000494102">
    <property type="component" value="Unassembled WGS sequence"/>
</dbReference>
<accession>A0A6J5KC78</accession>
<dbReference type="AlphaFoldDB" id="A0A6J5KC78"/>
<protein>
    <recommendedName>
        <fullName evidence="3">DUF3717 domain-containing protein</fullName>
    </recommendedName>
</protein>
<gene>
    <name evidence="1" type="ORF">LMG9964_05502</name>
</gene>
<evidence type="ECO:0000313" key="2">
    <source>
        <dbReference type="Proteomes" id="UP000494102"/>
    </source>
</evidence>
<evidence type="ECO:0000313" key="1">
    <source>
        <dbReference type="EMBL" id="CAB4051823.1"/>
    </source>
</evidence>
<organism evidence="1 2">
    <name type="scientific">Paraburkholderia phenoliruptrix</name>
    <dbReference type="NCBI Taxonomy" id="252970"/>
    <lineage>
        <taxon>Bacteria</taxon>
        <taxon>Pseudomonadati</taxon>
        <taxon>Pseudomonadota</taxon>
        <taxon>Betaproteobacteria</taxon>
        <taxon>Burkholderiales</taxon>
        <taxon>Burkholderiaceae</taxon>
        <taxon>Paraburkholderia</taxon>
    </lineage>
</organism>
<dbReference type="EMBL" id="CADILN010000010">
    <property type="protein sequence ID" value="CAB4051823.1"/>
    <property type="molecule type" value="Genomic_DNA"/>
</dbReference>
<dbReference type="Pfam" id="PF12512">
    <property type="entry name" value="DUF3717"/>
    <property type="match status" value="1"/>
</dbReference>
<reference evidence="1 2" key="1">
    <citation type="submission" date="2020-04" db="EMBL/GenBank/DDBJ databases">
        <authorList>
            <person name="De Canck E."/>
        </authorList>
    </citation>
    <scope>NUCLEOTIDE SEQUENCE [LARGE SCALE GENOMIC DNA]</scope>
    <source>
        <strain evidence="1 2">LMG 9964</strain>
    </source>
</reference>
<proteinExistence type="predicted"/>